<evidence type="ECO:0000313" key="3">
    <source>
        <dbReference type="Proteomes" id="UP000197138"/>
    </source>
</evidence>
<dbReference type="Proteomes" id="UP000197138">
    <property type="component" value="Unassembled WGS sequence"/>
</dbReference>
<protein>
    <submittedName>
        <fullName evidence="1">Uncharacterized protein</fullName>
    </submittedName>
</protein>
<evidence type="ECO:0000313" key="1">
    <source>
        <dbReference type="EMBL" id="OWM64215.1"/>
    </source>
</evidence>
<organism evidence="1 3">
    <name type="scientific">Punica granatum</name>
    <name type="common">Pomegranate</name>
    <dbReference type="NCBI Taxonomy" id="22663"/>
    <lineage>
        <taxon>Eukaryota</taxon>
        <taxon>Viridiplantae</taxon>
        <taxon>Streptophyta</taxon>
        <taxon>Embryophyta</taxon>
        <taxon>Tracheophyta</taxon>
        <taxon>Spermatophyta</taxon>
        <taxon>Magnoliopsida</taxon>
        <taxon>eudicotyledons</taxon>
        <taxon>Gunneridae</taxon>
        <taxon>Pentapetalae</taxon>
        <taxon>rosids</taxon>
        <taxon>malvids</taxon>
        <taxon>Myrtales</taxon>
        <taxon>Lythraceae</taxon>
        <taxon>Punica</taxon>
    </lineage>
</organism>
<evidence type="ECO:0000313" key="4">
    <source>
        <dbReference type="Proteomes" id="UP000233551"/>
    </source>
</evidence>
<reference evidence="3" key="1">
    <citation type="journal article" date="2017" name="Plant J.">
        <title>The pomegranate (Punica granatum L.) genome and the genomics of punicalagin biosynthesis.</title>
        <authorList>
            <person name="Qin G."/>
            <person name="Xu C."/>
            <person name="Ming R."/>
            <person name="Tang H."/>
            <person name="Guyot R."/>
            <person name="Kramer E.M."/>
            <person name="Hu Y."/>
            <person name="Yi X."/>
            <person name="Qi Y."/>
            <person name="Xu X."/>
            <person name="Gao Z."/>
            <person name="Pan H."/>
            <person name="Jian J."/>
            <person name="Tian Y."/>
            <person name="Yue Z."/>
            <person name="Xu Y."/>
        </authorList>
    </citation>
    <scope>NUCLEOTIDE SEQUENCE [LARGE SCALE GENOMIC DNA]</scope>
    <source>
        <strain evidence="3">cv. Dabenzi</strain>
    </source>
</reference>
<accession>A0A218VUP0</accession>
<evidence type="ECO:0000313" key="2">
    <source>
        <dbReference type="EMBL" id="PKI39952.1"/>
    </source>
</evidence>
<dbReference type="EMBL" id="MTKT01005815">
    <property type="protein sequence ID" value="OWM64215.1"/>
    <property type="molecule type" value="Genomic_DNA"/>
</dbReference>
<proteinExistence type="predicted"/>
<keyword evidence="4" id="KW-1185">Reference proteome</keyword>
<gene>
    <name evidence="1" type="ORF">CDL15_Pgr018786</name>
    <name evidence="2" type="ORF">CRG98_039615</name>
</gene>
<comment type="caution">
    <text evidence="1">The sequence shown here is derived from an EMBL/GenBank/DDBJ whole genome shotgun (WGS) entry which is preliminary data.</text>
</comment>
<reference evidence="2 4" key="3">
    <citation type="submission" date="2017-11" db="EMBL/GenBank/DDBJ databases">
        <title>De-novo sequencing of pomegranate (Punica granatum L.) genome.</title>
        <authorList>
            <person name="Akparov Z."/>
            <person name="Amiraslanov A."/>
            <person name="Hajiyeva S."/>
            <person name="Abbasov M."/>
            <person name="Kaur K."/>
            <person name="Hamwieh A."/>
            <person name="Solovyev V."/>
            <person name="Salamov A."/>
            <person name="Braich B."/>
            <person name="Kosarev P."/>
            <person name="Mahmoud A."/>
            <person name="Hajiyev E."/>
            <person name="Babayeva S."/>
            <person name="Izzatullayeva V."/>
            <person name="Mammadov A."/>
            <person name="Mammadov A."/>
            <person name="Sharifova S."/>
            <person name="Ojaghi J."/>
            <person name="Eynullazada K."/>
            <person name="Bayramov B."/>
            <person name="Abdulazimova A."/>
            <person name="Shahmuradov I."/>
        </authorList>
    </citation>
    <scope>NUCLEOTIDE SEQUENCE [LARGE SCALE GENOMIC DNA]</scope>
    <source>
        <strain evidence="2">AG2017</strain>
        <strain evidence="4">cv. AG2017</strain>
        <tissue evidence="2">Leaf</tissue>
    </source>
</reference>
<sequence>MSRSNSPQQQRVGRLSNSVSGEGIWAARSRLMGLRKRDHSLRELGKGRNHTQHTGQVRWWFRWTEWRYVSECRLLMWPRAGRGGESKGEAVIDEKERVGFRGGKQEQSREGAGLVRCCSVREKKGETVNVEGVS</sequence>
<name>A0A218VUP0_PUNGR</name>
<reference evidence="1" key="2">
    <citation type="submission" date="2017-06" db="EMBL/GenBank/DDBJ databases">
        <title>The pomegranate genome and the genomics of punicalagin biosynthesis.</title>
        <authorList>
            <person name="Xu C."/>
        </authorList>
    </citation>
    <scope>NUCLEOTIDE SEQUENCE [LARGE SCALE GENOMIC DNA]</scope>
    <source>
        <tissue evidence="1">Fresh leaf</tissue>
    </source>
</reference>
<dbReference type="AlphaFoldDB" id="A0A218VUP0"/>
<dbReference type="EMBL" id="PGOL01003681">
    <property type="protein sequence ID" value="PKI39952.1"/>
    <property type="molecule type" value="Genomic_DNA"/>
</dbReference>
<dbReference type="Proteomes" id="UP000233551">
    <property type="component" value="Unassembled WGS sequence"/>
</dbReference>